<evidence type="ECO:0000259" key="6">
    <source>
        <dbReference type="PROSITE" id="PS50018"/>
    </source>
</evidence>
<evidence type="ECO:0000256" key="3">
    <source>
        <dbReference type="ARBA" id="ARBA00022860"/>
    </source>
</evidence>
<evidence type="ECO:0000313" key="10">
    <source>
        <dbReference type="Proteomes" id="UP000596742"/>
    </source>
</evidence>
<dbReference type="Pfam" id="PF00612">
    <property type="entry name" value="IQ"/>
    <property type="match status" value="4"/>
</dbReference>
<feature type="domain" description="Ras-GAP" evidence="6">
    <location>
        <begin position="1016"/>
        <end position="1236"/>
    </location>
</feature>
<dbReference type="GO" id="GO:0051015">
    <property type="term" value="F:actin filament binding"/>
    <property type="evidence" value="ECO:0007669"/>
    <property type="project" value="TreeGrafter"/>
</dbReference>
<keyword evidence="4" id="KW-0175">Coiled coil</keyword>
<accession>A0A8B6EJ05</accession>
<dbReference type="FunFam" id="1.10.418.10:FF:000013">
    <property type="entry name" value="IQ motif containing GTPase activating protein 1"/>
    <property type="match status" value="1"/>
</dbReference>
<dbReference type="SMART" id="SM00033">
    <property type="entry name" value="CH"/>
    <property type="match status" value="1"/>
</dbReference>
<evidence type="ECO:0000259" key="7">
    <source>
        <dbReference type="PROSITE" id="PS50020"/>
    </source>
</evidence>
<dbReference type="Pfam" id="PF00616">
    <property type="entry name" value="RasGAP"/>
    <property type="match status" value="1"/>
</dbReference>
<dbReference type="Gene3D" id="1.10.418.10">
    <property type="entry name" value="Calponin-like domain"/>
    <property type="match status" value="1"/>
</dbReference>
<dbReference type="PANTHER" id="PTHR14149:SF14">
    <property type="entry name" value="CALPONIN-HOMOLOGY (CH) DOMAIN-CONTAINING PROTEIN"/>
    <property type="match status" value="1"/>
</dbReference>
<dbReference type="GO" id="GO:1903479">
    <property type="term" value="P:mitotic actomyosin contractile ring assembly actin filament organization"/>
    <property type="evidence" value="ECO:0007669"/>
    <property type="project" value="TreeGrafter"/>
</dbReference>
<comment type="caution">
    <text evidence="9">The sequence shown here is derived from an EMBL/GenBank/DDBJ whole genome shotgun (WGS) entry which is preliminary data.</text>
</comment>
<keyword evidence="10" id="KW-1185">Reference proteome</keyword>
<protein>
    <submittedName>
        <fullName evidence="9">Ras GTPase-activating-like protein IQGAP1</fullName>
    </submittedName>
</protein>
<keyword evidence="3" id="KW-0112">Calmodulin-binding</keyword>
<dbReference type="GO" id="GO:0005938">
    <property type="term" value="C:cell cortex"/>
    <property type="evidence" value="ECO:0007669"/>
    <property type="project" value="TreeGrafter"/>
</dbReference>
<dbReference type="SMART" id="SM00323">
    <property type="entry name" value="RasGAP"/>
    <property type="match status" value="1"/>
</dbReference>
<keyword evidence="2" id="KW-0677">Repeat</keyword>
<dbReference type="InterPro" id="IPR000048">
    <property type="entry name" value="IQ_motif_EF-hand-BS"/>
</dbReference>
<dbReference type="PROSITE" id="PS50018">
    <property type="entry name" value="RAS_GTPASE_ACTIV_2"/>
    <property type="match status" value="1"/>
</dbReference>
<dbReference type="EMBL" id="UYJE01005273">
    <property type="protein sequence ID" value="VDI35826.1"/>
    <property type="molecule type" value="Genomic_DNA"/>
</dbReference>
<sequence>MSAEAEDGGPASPRAKYGSIDTGGAHMSADEMDELRKKNVAYEYLCHLEEAKVWIQACINEELPPTTELEEGLRNGVYLAKLGHFLAPKFVPVKRIYDREQTRFQARGLHFRHTDNINHFFIAMEKVGLPKIFYPETTDIYDRKNMPRSIYCIHALSLFCFKLGIAPQIQDLYGKVQFTEEEISAMRSELEKYGIQMPAFSKIGGILANEMSVDDAALHAAIIAINEAIDNDNAEETMAALQNPSALLAQLHGESAEKYQTLLFAAKETKAEAARNRSLDKNLEHDVYDEYLTQAEIQGNVNKINTVEALVRVDDALSRKDKDLLLQLLKSHDLGIRNVKDENIDFYIIHLDEARDNKMNNNTDKDSVLGKEEIQEAVNQGNLDADVEYQRALAVTNINLAIANDEVDHLVKVLQSPSSQLPPVFDTAGSLYMEEFKNMKDEKQMLYRQQSNLTFVLSLFHFSVLSAVAAINQALDVGDPERTFKALCNEDACVPDLDENNMEKYQKQLLLQKATKSEASCELLTHYEICTCIEEINQQVTEEHERVLAIGEINKALGKGDPTVTFQALEQPSAKLNSIDEKQSYRYHVLLVRQKQEKEKETGDEDAELWIEEIQTSIESANKDAETGLKMSKGLFDINSAIDGLEENLGDSLQNQDLGLHSIIPECMDQYKDGLQKCRENKLKSGSGGSGWMMNRLKDGSKFYYNKHQDTFAWARPDDVVKDHSLLTKEEIQKVITDITSAHDRGQFLKANESFVVKIQSHTRGYLARKQYKQRLHFMQTQIPAVVKIQAAWKGAKQKRKYQERLQYLQDKGDTAIKIQSFVRMWKAMRDFKKRLQYFKDNEAAVVKIQAFVRSNKARHDYRALMMEENPPLNVVQRFVHLLDASDVDYSEEIELQKLRQKVVTEIRSTKQLETDLDQMDIKIGLLIKNRISLQDVVSQDKKLSKYKEDRSIPKGLKALNKDCHDRLEAYQHLFYLLQTNPTYLAKLIFEMPQSKTTKFMESVIYSLFNYGSNQREEYLLIRLFKKALEEEIASKVDKMSDFVTGNPLVVKMIVGFNRNQRGQNALRDMLSPLVNSVIEDKTLKINTNPIEVYKVWVNTTESTTGKTSGLPYDVTTEQALKHEEVQVLIQESVEKLQGVSDFFLTTIAKSLDKIPYGMRYMAKILKTSLIARFPEAAEKDILKIVGNLLYYRYINSAIVAPDGFGIIDVGAEIKLSNDQRRNLGSVAKILQFAASNKGFGGDSSYLASMNNYIREAHEKFKKFCMEACEVPEPDVWFNVDQYTDLVTITKPVIYISAQEVCDTHQLLLQHQDQIAPDSQDPLHELLEDLSDVPTVIELLGGEIPEDEKIQEMLIAQLGKTEISLTLTNKFEVPQDDQADVKQLLIRTKRMVVDVIACQPAENVKHMLENPSTDEQEDIHQAIVKKRDVRDKKMTESQGTGVVRQQSILGDTRMPLSIMKTKITKNLQTLELEQVVTRKNNYQDIINMIAQNQRRYRNQRKQELMKIKQTLKGLQEKRKFYESQIDYYNRYVKTCIDNLQKKSNYRKSRGLFKRGDADDKEHHEKLKYSGAKLYEKGIVLEIEGLPTNQFKNVQFEITGTKDPGVFDVNAKFMGVEMDKVELIFQDLLQLQYEGVAVIEMFNRAKINVNLLIFLVNRKFYGRQGK</sequence>
<dbReference type="InterPro" id="IPR000593">
    <property type="entry name" value="RasGAP_C"/>
</dbReference>
<dbReference type="InterPro" id="IPR008936">
    <property type="entry name" value="Rho_GTPase_activation_prot"/>
</dbReference>
<dbReference type="PANTHER" id="PTHR14149">
    <property type="entry name" value="RAS GTPASE-ACTIVATING PROTEIN WITH IQ MOTIF"/>
    <property type="match status" value="1"/>
</dbReference>
<dbReference type="InterPro" id="IPR001202">
    <property type="entry name" value="WW_dom"/>
</dbReference>
<evidence type="ECO:0000256" key="5">
    <source>
        <dbReference type="SAM" id="MobiDB-lite"/>
    </source>
</evidence>
<dbReference type="SUPFAM" id="SSF47576">
    <property type="entry name" value="Calponin-homology domain, CH-domain"/>
    <property type="match status" value="1"/>
</dbReference>
<evidence type="ECO:0000256" key="2">
    <source>
        <dbReference type="ARBA" id="ARBA00022737"/>
    </source>
</evidence>
<dbReference type="SUPFAM" id="SSF143885">
    <property type="entry name" value="RGC domain-like"/>
    <property type="match status" value="1"/>
</dbReference>
<dbReference type="Pfam" id="PF03836">
    <property type="entry name" value="RasGAP_C"/>
    <property type="match status" value="1"/>
</dbReference>
<dbReference type="PROSITE" id="PS50021">
    <property type="entry name" value="CH"/>
    <property type="match status" value="1"/>
</dbReference>
<dbReference type="OrthoDB" id="775356at2759"/>
<dbReference type="PROSITE" id="PS50020">
    <property type="entry name" value="WW_DOMAIN_2"/>
    <property type="match status" value="1"/>
</dbReference>
<dbReference type="GO" id="GO:0005096">
    <property type="term" value="F:GTPase activator activity"/>
    <property type="evidence" value="ECO:0007669"/>
    <property type="project" value="TreeGrafter"/>
</dbReference>
<dbReference type="Gene3D" id="1.20.5.190">
    <property type="match status" value="2"/>
</dbReference>
<feature type="domain" description="WW" evidence="7">
    <location>
        <begin position="690"/>
        <end position="719"/>
    </location>
</feature>
<dbReference type="InterPro" id="IPR001936">
    <property type="entry name" value="RasGAP_dom"/>
</dbReference>
<feature type="domain" description="Calponin-homology (CH)" evidence="8">
    <location>
        <begin position="45"/>
        <end position="161"/>
    </location>
</feature>
<evidence type="ECO:0000256" key="4">
    <source>
        <dbReference type="SAM" id="Coils"/>
    </source>
</evidence>
<dbReference type="Gene3D" id="1.10.506.10">
    <property type="entry name" value="GTPase Activation - p120gap, domain 1"/>
    <property type="match status" value="1"/>
</dbReference>
<dbReference type="PROSITE" id="PS50096">
    <property type="entry name" value="IQ"/>
    <property type="match status" value="4"/>
</dbReference>
<evidence type="ECO:0000313" key="9">
    <source>
        <dbReference type="EMBL" id="VDI35826.1"/>
    </source>
</evidence>
<dbReference type="InterPro" id="IPR036872">
    <property type="entry name" value="CH_dom_sf"/>
</dbReference>
<keyword evidence="1" id="KW-0597">Phosphoprotein</keyword>
<dbReference type="SMART" id="SM00015">
    <property type="entry name" value="IQ"/>
    <property type="match status" value="4"/>
</dbReference>
<dbReference type="CDD" id="cd05127">
    <property type="entry name" value="RasGAP_IQGAP_like"/>
    <property type="match status" value="1"/>
</dbReference>
<dbReference type="GO" id="GO:0005516">
    <property type="term" value="F:calmodulin binding"/>
    <property type="evidence" value="ECO:0007669"/>
    <property type="project" value="UniProtKB-KW"/>
</dbReference>
<evidence type="ECO:0000259" key="8">
    <source>
        <dbReference type="PROSITE" id="PS50021"/>
    </source>
</evidence>
<proteinExistence type="predicted"/>
<dbReference type="Proteomes" id="UP000596742">
    <property type="component" value="Unassembled WGS sequence"/>
</dbReference>
<reference evidence="9" key="1">
    <citation type="submission" date="2018-11" db="EMBL/GenBank/DDBJ databases">
        <authorList>
            <person name="Alioto T."/>
            <person name="Alioto T."/>
        </authorList>
    </citation>
    <scope>NUCLEOTIDE SEQUENCE</scope>
</reference>
<organism evidence="9 10">
    <name type="scientific">Mytilus galloprovincialis</name>
    <name type="common">Mediterranean mussel</name>
    <dbReference type="NCBI Taxonomy" id="29158"/>
    <lineage>
        <taxon>Eukaryota</taxon>
        <taxon>Metazoa</taxon>
        <taxon>Spiralia</taxon>
        <taxon>Lophotrochozoa</taxon>
        <taxon>Mollusca</taxon>
        <taxon>Bivalvia</taxon>
        <taxon>Autobranchia</taxon>
        <taxon>Pteriomorphia</taxon>
        <taxon>Mytilida</taxon>
        <taxon>Mytiloidea</taxon>
        <taxon>Mytilidae</taxon>
        <taxon>Mytilinae</taxon>
        <taxon>Mytilus</taxon>
    </lineage>
</organism>
<dbReference type="InterPro" id="IPR001715">
    <property type="entry name" value="CH_dom"/>
</dbReference>
<evidence type="ECO:0000256" key="1">
    <source>
        <dbReference type="ARBA" id="ARBA00022553"/>
    </source>
</evidence>
<dbReference type="Pfam" id="PF00307">
    <property type="entry name" value="CH"/>
    <property type="match status" value="1"/>
</dbReference>
<feature type="coiled-coil region" evidence="4">
    <location>
        <begin position="169"/>
        <end position="196"/>
    </location>
</feature>
<dbReference type="SUPFAM" id="SSF48350">
    <property type="entry name" value="GTPase activation domain, GAP"/>
    <property type="match status" value="1"/>
</dbReference>
<feature type="coiled-coil region" evidence="4">
    <location>
        <begin position="1497"/>
        <end position="1524"/>
    </location>
</feature>
<gene>
    <name evidence="9" type="ORF">MGAL_10B071058</name>
</gene>
<dbReference type="FunFam" id="1.10.506.10:FF:000004">
    <property type="entry name" value="IQ motif containing GTPase activating protein 1"/>
    <property type="match status" value="1"/>
</dbReference>
<feature type="region of interest" description="Disordered" evidence="5">
    <location>
        <begin position="1"/>
        <end position="23"/>
    </location>
</feature>
<name>A0A8B6EJ05_MYTGA</name>